<evidence type="ECO:0000256" key="8">
    <source>
        <dbReference type="ARBA" id="ARBA00022767"/>
    </source>
</evidence>
<evidence type="ECO:0000256" key="14">
    <source>
        <dbReference type="ARBA" id="ARBA00023098"/>
    </source>
</evidence>
<dbReference type="InterPro" id="IPR020834">
    <property type="entry name" value="LipOase_CS"/>
</dbReference>
<comment type="function">
    <text evidence="17">Plant lipoxygenase may be involved in a number of diverse aspects of plant physiology including growth and development, pest resistance, and senescence or responses to wounding.</text>
</comment>
<dbReference type="InterPro" id="IPR000907">
    <property type="entry name" value="LipOase"/>
</dbReference>
<keyword evidence="10" id="KW-0809">Transit peptide</keyword>
<comment type="cofactor">
    <cofactor evidence="1 16">
        <name>Fe cation</name>
        <dbReference type="ChEBI" id="CHEBI:24875"/>
    </cofactor>
</comment>
<keyword evidence="9" id="KW-0276">Fatty acid metabolism</keyword>
<evidence type="ECO:0000256" key="12">
    <source>
        <dbReference type="ARBA" id="ARBA00023002"/>
    </source>
</evidence>
<sequence>MLKQNLHNQICSQLPKPFVHGSNDRHAYSNHSLLSMAKARPKASHYARARRRCCRAVSDKPIKVKALVTVKQTMSDMFTGMGIERGMDDIKDLLGKTLLLELVSSELDPNTELEKPTVQAYAHKGGKVERREVKYEAEFEVPAEFGAVGAIFVENEHHSYLPQTTPAGLVGLRDEELVHLRGNGLGERQHGDRVYDYDVYNDLGDPDANFALARPTLGGKEFPAPRRCRTGRPRCEAGDFYVPRDEEFSEVKLVTFSAKTLYSLFNTLIPSLGNVFADADRGFHHFKTIDSLFSVGFEVPELSKEGFWNATLPRLFAGTGNVMRFEPPGALERDKFFWMKDEEFARQTLAGLNPYCLELITEWPLKSKLDPKIYGPPESAITTELIESEIGGIMSVKEAIKQKKLFTLDYHDILLPFVHRVRELKGRTLYGSRTIFFLTPEGTLRPLAIELCRPPTNEKPAWKQVYRPCWNSTGCWLWKLAKAHVLAHDSGIHQLVSHWLRTHCATEPYIIATNRQLSVMHPIHRLLHPHFRYTMEINSLARESLINAGGIIESTFSPGKYSLDICSAAYDQFWRFDYEALPKDLIRRGMAVEDENAPHGLKLTIEDYPFANDGLILWDTIKQWVTDYVTHYYPEPDLVEADPELQAWWTEIRTKGHADKKNEPWWPQLKTSDDLIEILTIIMWVTSGHHASVNFGQYAFAGYFPNRPTITRIKMPDEDPTEEEWKFFLKRPEAVLLATFPSKLQATRVMAVLNVLSNHSPDEEYIGDEIEWSWSDEPLIKAAFEKFSGRLKVLEGIIDERNANEELKNRSGAGVLPYELLKPHSKPGVTGQGVPNSISI</sequence>
<dbReference type="InterPro" id="IPR036226">
    <property type="entry name" value="LipOase_C_sf"/>
</dbReference>
<dbReference type="SMART" id="SM00308">
    <property type="entry name" value="LH2"/>
    <property type="match status" value="1"/>
</dbReference>
<dbReference type="GO" id="GO:0031408">
    <property type="term" value="P:oxylipin biosynthetic process"/>
    <property type="evidence" value="ECO:0007669"/>
    <property type="project" value="UniProtKB-UniRule"/>
</dbReference>
<dbReference type="EMBL" id="CAMGYJ010000005">
    <property type="protein sequence ID" value="CAI0412289.1"/>
    <property type="molecule type" value="Genomic_DNA"/>
</dbReference>
<dbReference type="GO" id="GO:0034440">
    <property type="term" value="P:lipid oxidation"/>
    <property type="evidence" value="ECO:0007669"/>
    <property type="project" value="InterPro"/>
</dbReference>
<dbReference type="FunFam" id="1.20.245.10:FF:000002">
    <property type="entry name" value="Lipoxygenase"/>
    <property type="match status" value="1"/>
</dbReference>
<evidence type="ECO:0000256" key="2">
    <source>
        <dbReference type="ARBA" id="ARBA00004229"/>
    </source>
</evidence>
<evidence type="ECO:0000256" key="1">
    <source>
        <dbReference type="ARBA" id="ARBA00001962"/>
    </source>
</evidence>
<evidence type="ECO:0000313" key="20">
    <source>
        <dbReference type="Proteomes" id="UP001154282"/>
    </source>
</evidence>
<dbReference type="InterPro" id="IPR027433">
    <property type="entry name" value="Lipoxygenase_dom_3"/>
</dbReference>
<evidence type="ECO:0000256" key="6">
    <source>
        <dbReference type="ARBA" id="ARBA00022640"/>
    </source>
</evidence>
<proteinExistence type="inferred from homology"/>
<keyword evidence="6" id="KW-0934">Plastid</keyword>
<reference evidence="19" key="1">
    <citation type="submission" date="2022-08" db="EMBL/GenBank/DDBJ databases">
        <authorList>
            <person name="Gutierrez-Valencia J."/>
        </authorList>
    </citation>
    <scope>NUCLEOTIDE SEQUENCE</scope>
</reference>
<dbReference type="EC" id="1.13.11.-" evidence="17"/>
<organism evidence="19 20">
    <name type="scientific">Linum tenue</name>
    <dbReference type="NCBI Taxonomy" id="586396"/>
    <lineage>
        <taxon>Eukaryota</taxon>
        <taxon>Viridiplantae</taxon>
        <taxon>Streptophyta</taxon>
        <taxon>Embryophyta</taxon>
        <taxon>Tracheophyta</taxon>
        <taxon>Spermatophyta</taxon>
        <taxon>Magnoliopsida</taxon>
        <taxon>eudicotyledons</taxon>
        <taxon>Gunneridae</taxon>
        <taxon>Pentapetalae</taxon>
        <taxon>rosids</taxon>
        <taxon>fabids</taxon>
        <taxon>Malpighiales</taxon>
        <taxon>Linaceae</taxon>
        <taxon>Linum</taxon>
    </lineage>
</organism>
<dbReference type="InterPro" id="IPR020833">
    <property type="entry name" value="LipOase_Fe_BS"/>
</dbReference>
<evidence type="ECO:0000256" key="4">
    <source>
        <dbReference type="ARBA" id="ARBA00022516"/>
    </source>
</evidence>
<gene>
    <name evidence="19" type="ORF">LITE_LOCUS15484</name>
</gene>
<protein>
    <recommendedName>
        <fullName evidence="17">Lipoxygenase</fullName>
        <ecNumber evidence="17">1.13.11.-</ecNumber>
    </recommendedName>
</protein>
<keyword evidence="14" id="KW-0443">Lipid metabolism</keyword>
<dbReference type="PROSITE" id="PS00711">
    <property type="entry name" value="LIPOXYGENASE_1"/>
    <property type="match status" value="1"/>
</dbReference>
<keyword evidence="11 16" id="KW-0223">Dioxygenase</keyword>
<dbReference type="FunFam" id="3.10.450.60:FF:000005">
    <property type="entry name" value="Lipoxygenase"/>
    <property type="match status" value="1"/>
</dbReference>
<evidence type="ECO:0000256" key="3">
    <source>
        <dbReference type="ARBA" id="ARBA00009419"/>
    </source>
</evidence>
<evidence type="ECO:0000256" key="15">
    <source>
        <dbReference type="ARBA" id="ARBA00023160"/>
    </source>
</evidence>
<dbReference type="Gene3D" id="1.20.245.10">
    <property type="entry name" value="Lipoxygenase-1, Domain 5"/>
    <property type="match status" value="1"/>
</dbReference>
<dbReference type="InterPro" id="IPR001246">
    <property type="entry name" value="LipOase_plant"/>
</dbReference>
<evidence type="ECO:0000256" key="16">
    <source>
        <dbReference type="RuleBase" id="RU003974"/>
    </source>
</evidence>
<keyword evidence="8 17" id="KW-0925">Oxylipin biosynthesis</keyword>
<keyword evidence="12 16" id="KW-0560">Oxidoreductase</keyword>
<evidence type="ECO:0000256" key="5">
    <source>
        <dbReference type="ARBA" id="ARBA00022528"/>
    </source>
</evidence>
<dbReference type="Gene3D" id="3.10.450.60">
    <property type="match status" value="1"/>
</dbReference>
<keyword evidence="7 16" id="KW-0479">Metal-binding</keyword>
<dbReference type="GO" id="GO:0009507">
    <property type="term" value="C:chloroplast"/>
    <property type="evidence" value="ECO:0007669"/>
    <property type="project" value="UniProtKB-SubCell"/>
</dbReference>
<feature type="domain" description="Lipoxygenase" evidence="18">
    <location>
        <begin position="159"/>
        <end position="840"/>
    </location>
</feature>
<evidence type="ECO:0000256" key="13">
    <source>
        <dbReference type="ARBA" id="ARBA00023004"/>
    </source>
</evidence>
<dbReference type="GO" id="GO:0006633">
    <property type="term" value="P:fatty acid biosynthetic process"/>
    <property type="evidence" value="ECO:0007669"/>
    <property type="project" value="UniProtKB-KW"/>
</dbReference>
<dbReference type="AlphaFoldDB" id="A0AAV0JUD5"/>
<dbReference type="Gene3D" id="4.10.375.10">
    <property type="entry name" value="Lipoxygenase-1, Domain 2"/>
    <property type="match status" value="1"/>
</dbReference>
<dbReference type="PANTHER" id="PTHR11771">
    <property type="entry name" value="LIPOXYGENASE"/>
    <property type="match status" value="1"/>
</dbReference>
<keyword evidence="15 17" id="KW-0275">Fatty acid biosynthesis</keyword>
<dbReference type="SUPFAM" id="SSF48484">
    <property type="entry name" value="Lipoxigenase"/>
    <property type="match status" value="1"/>
</dbReference>
<dbReference type="Gene3D" id="2.60.60.20">
    <property type="entry name" value="PLAT/LH2 domain"/>
    <property type="match status" value="1"/>
</dbReference>
<evidence type="ECO:0000256" key="7">
    <source>
        <dbReference type="ARBA" id="ARBA00022723"/>
    </source>
</evidence>
<evidence type="ECO:0000256" key="10">
    <source>
        <dbReference type="ARBA" id="ARBA00022946"/>
    </source>
</evidence>
<keyword evidence="13 16" id="KW-0408">Iron</keyword>
<comment type="subcellular location">
    <subcellularLocation>
        <location evidence="2">Plastid</location>
        <location evidence="2">Chloroplast</location>
    </subcellularLocation>
</comment>
<dbReference type="PRINTS" id="PR00468">
    <property type="entry name" value="PLTLPOXGNASE"/>
</dbReference>
<dbReference type="GO" id="GO:0016165">
    <property type="term" value="F:linoleate 13S-lipoxygenase activity"/>
    <property type="evidence" value="ECO:0007669"/>
    <property type="project" value="UniProtKB-ARBA"/>
</dbReference>
<comment type="similarity">
    <text evidence="3 16">Belongs to the lipoxygenase family.</text>
</comment>
<evidence type="ECO:0000256" key="17">
    <source>
        <dbReference type="RuleBase" id="RU003975"/>
    </source>
</evidence>
<dbReference type="PROSITE" id="PS51393">
    <property type="entry name" value="LIPOXYGENASE_3"/>
    <property type="match status" value="1"/>
</dbReference>
<keyword evidence="4 17" id="KW-0444">Lipid biosynthesis</keyword>
<evidence type="ECO:0000259" key="18">
    <source>
        <dbReference type="PROSITE" id="PS51393"/>
    </source>
</evidence>
<name>A0AAV0JUD5_9ROSI</name>
<dbReference type="Proteomes" id="UP001154282">
    <property type="component" value="Unassembled WGS sequence"/>
</dbReference>
<dbReference type="Gene3D" id="4.10.372.10">
    <property type="entry name" value="Lipoxygenase-1, Domain 3"/>
    <property type="match status" value="1"/>
</dbReference>
<comment type="caution">
    <text evidence="19">The sequence shown here is derived from an EMBL/GenBank/DDBJ whole genome shotgun (WGS) entry which is preliminary data.</text>
</comment>
<keyword evidence="20" id="KW-1185">Reference proteome</keyword>
<accession>A0AAV0JUD5</accession>
<keyword evidence="5" id="KW-0150">Chloroplast</keyword>
<dbReference type="PRINTS" id="PR00087">
    <property type="entry name" value="LIPOXYGENASE"/>
</dbReference>
<evidence type="ECO:0000256" key="9">
    <source>
        <dbReference type="ARBA" id="ARBA00022832"/>
    </source>
</evidence>
<dbReference type="Pfam" id="PF00305">
    <property type="entry name" value="Lipoxygenase"/>
    <property type="match status" value="1"/>
</dbReference>
<dbReference type="InterPro" id="IPR013819">
    <property type="entry name" value="LipOase_C"/>
</dbReference>
<comment type="pathway">
    <text evidence="17">Lipid metabolism; oxylipin biosynthesis.</text>
</comment>
<dbReference type="InterPro" id="IPR036392">
    <property type="entry name" value="PLAT/LH2_dom_sf"/>
</dbReference>
<evidence type="ECO:0000256" key="11">
    <source>
        <dbReference type="ARBA" id="ARBA00022964"/>
    </source>
</evidence>
<evidence type="ECO:0000313" key="19">
    <source>
        <dbReference type="EMBL" id="CAI0412289.1"/>
    </source>
</evidence>
<dbReference type="PROSITE" id="PS00081">
    <property type="entry name" value="LIPOXYGENASE_2"/>
    <property type="match status" value="1"/>
</dbReference>
<dbReference type="SUPFAM" id="SSF49723">
    <property type="entry name" value="Lipase/lipooxygenase domain (PLAT/LH2 domain)"/>
    <property type="match status" value="1"/>
</dbReference>
<dbReference type="InterPro" id="IPR001024">
    <property type="entry name" value="PLAT/LH2_dom"/>
</dbReference>
<dbReference type="GO" id="GO:0046872">
    <property type="term" value="F:metal ion binding"/>
    <property type="evidence" value="ECO:0007669"/>
    <property type="project" value="UniProtKB-UniRule"/>
</dbReference>